<proteinExistence type="inferred from homology"/>
<comment type="pathway">
    <text evidence="2">Protein modification; protein glycosylation.</text>
</comment>
<evidence type="ECO:0000256" key="8">
    <source>
        <dbReference type="ARBA" id="ARBA00022741"/>
    </source>
</evidence>
<dbReference type="UniPathway" id="UPA00378"/>
<dbReference type="PANTHER" id="PTHR23033:SF14">
    <property type="entry name" value="GLYCOPROTEIN-N-ACETYLGALACTOSAMINE 3-BETA-GALACTOSYLTRANSFERASE 1-RELATED"/>
    <property type="match status" value="1"/>
</dbReference>
<dbReference type="OrthoDB" id="414175at2759"/>
<dbReference type="Pfam" id="PF02434">
    <property type="entry name" value="Fringe"/>
    <property type="match status" value="1"/>
</dbReference>
<evidence type="ECO:0000256" key="11">
    <source>
        <dbReference type="ARBA" id="ARBA00023136"/>
    </source>
</evidence>
<evidence type="ECO:0000256" key="2">
    <source>
        <dbReference type="ARBA" id="ARBA00004922"/>
    </source>
</evidence>
<keyword evidence="8" id="KW-0547">Nucleotide-binding</keyword>
<dbReference type="GO" id="GO:0000166">
    <property type="term" value="F:nucleotide binding"/>
    <property type="evidence" value="ECO:0007669"/>
    <property type="project" value="UniProtKB-KW"/>
</dbReference>
<evidence type="ECO:0000256" key="4">
    <source>
        <dbReference type="ARBA" id="ARBA00012557"/>
    </source>
</evidence>
<feature type="non-terminal residue" evidence="13">
    <location>
        <position position="1"/>
    </location>
</feature>
<evidence type="ECO:0000256" key="9">
    <source>
        <dbReference type="ARBA" id="ARBA00022968"/>
    </source>
</evidence>
<accession>A0A034WK46</accession>
<evidence type="ECO:0000256" key="10">
    <source>
        <dbReference type="ARBA" id="ARBA00022989"/>
    </source>
</evidence>
<name>A0A034WK46_BACDO</name>
<keyword evidence="10" id="KW-1133">Transmembrane helix</keyword>
<organism evidence="13">
    <name type="scientific">Bactrocera dorsalis</name>
    <name type="common">Oriental fruit fly</name>
    <name type="synonym">Dacus dorsalis</name>
    <dbReference type="NCBI Taxonomy" id="27457"/>
    <lineage>
        <taxon>Eukaryota</taxon>
        <taxon>Metazoa</taxon>
        <taxon>Ecdysozoa</taxon>
        <taxon>Arthropoda</taxon>
        <taxon>Hexapoda</taxon>
        <taxon>Insecta</taxon>
        <taxon>Pterygota</taxon>
        <taxon>Neoptera</taxon>
        <taxon>Endopterygota</taxon>
        <taxon>Diptera</taxon>
        <taxon>Brachycera</taxon>
        <taxon>Muscomorpha</taxon>
        <taxon>Tephritoidea</taxon>
        <taxon>Tephritidae</taxon>
        <taxon>Bactrocera</taxon>
        <taxon>Bactrocera</taxon>
    </lineage>
</organism>
<keyword evidence="9" id="KW-0735">Signal-anchor</keyword>
<sequence length="367" mass="43120">PNCIAKMSEQRGNLKQIEQKKSLRLYRRLAFVTIEIALIAAFLSYRHNITSLEQLSWLPEEKVNVETPENATQNNTDLAELLYKEVRILCWVMTTPKNHRTRAIHIKRTWGKHCNRLLFVTSEDDEELGETVVINEVEDKYEVLWPKMRIAFERIYEKYANETDWFFKADDDAYAYIENMRYFLYAYSPEMPIYFGYNLLYGGRKDEVYMSGGSGFVSSREAVRLFVESAIVNKSGCDINNHYIPDDVAIGECFRAVGVIAGDSRDVHGEARFYLFAPFMVLMPELINEPFWYFNYSFYNPRSCKDCLAKYPMAFHYISPADMYLFEFFGYEFWTIDLPTEPEEVLPKKLSWDDVVVLETDNIWNTS</sequence>
<dbReference type="EC" id="2.4.1.122" evidence="4"/>
<dbReference type="EMBL" id="GAKP01002991">
    <property type="protein sequence ID" value="JAC55961.1"/>
    <property type="molecule type" value="Transcribed_RNA"/>
</dbReference>
<keyword evidence="6 13" id="KW-0808">Transferase</keyword>
<reference evidence="13" key="1">
    <citation type="journal article" date="2014" name="BMC Genomics">
        <title>Characterizing the developmental transcriptome of the oriental fruit fly, Bactrocera dorsalis (Diptera: Tephritidae) through comparative genomic analysis with Drosophila melanogaster utilizing modENCODE datasets.</title>
        <authorList>
            <person name="Geib S.M."/>
            <person name="Calla B."/>
            <person name="Hall B."/>
            <person name="Hou S."/>
            <person name="Manoukis N.C."/>
        </authorList>
    </citation>
    <scope>NUCLEOTIDE SEQUENCE</scope>
    <source>
        <strain evidence="13">Punador</strain>
    </source>
</reference>
<evidence type="ECO:0000256" key="5">
    <source>
        <dbReference type="ARBA" id="ARBA00022676"/>
    </source>
</evidence>
<comment type="subcellular location">
    <subcellularLocation>
        <location evidence="1">Membrane</location>
        <topology evidence="1">Single-pass type II membrane protein</topology>
    </subcellularLocation>
</comment>
<dbReference type="AlphaFoldDB" id="A0A034WK46"/>
<evidence type="ECO:0000256" key="3">
    <source>
        <dbReference type="ARBA" id="ARBA00006462"/>
    </source>
</evidence>
<evidence type="ECO:0000313" key="13">
    <source>
        <dbReference type="EMBL" id="JAC55961.1"/>
    </source>
</evidence>
<dbReference type="PANTHER" id="PTHR23033">
    <property type="entry name" value="BETA1,3-GALACTOSYLTRANSFERASE"/>
    <property type="match status" value="1"/>
</dbReference>
<evidence type="ECO:0000256" key="7">
    <source>
        <dbReference type="ARBA" id="ARBA00022692"/>
    </source>
</evidence>
<evidence type="ECO:0000256" key="1">
    <source>
        <dbReference type="ARBA" id="ARBA00004606"/>
    </source>
</evidence>
<keyword evidence="11" id="KW-0472">Membrane</keyword>
<feature type="domain" description="Fringe-like glycosyltransferase" evidence="12">
    <location>
        <begin position="88"/>
        <end position="268"/>
    </location>
</feature>
<dbReference type="InterPro" id="IPR026050">
    <property type="entry name" value="C1GALT1/C1GALT1_chp1"/>
</dbReference>
<dbReference type="InterPro" id="IPR003378">
    <property type="entry name" value="Fringe-like_glycosylTrfase"/>
</dbReference>
<keyword evidence="7" id="KW-0812">Transmembrane</keyword>
<dbReference type="Gene3D" id="3.90.550.50">
    <property type="match status" value="1"/>
</dbReference>
<dbReference type="GO" id="GO:0016020">
    <property type="term" value="C:membrane"/>
    <property type="evidence" value="ECO:0007669"/>
    <property type="project" value="UniProtKB-SubCell"/>
</dbReference>
<keyword evidence="5 13" id="KW-0328">Glycosyltransferase</keyword>
<gene>
    <name evidence="13" type="primary">C1GLT</name>
</gene>
<protein>
    <recommendedName>
        <fullName evidence="4">N-acetylgalactosaminide beta-1,3-galactosyltransferase</fullName>
        <ecNumber evidence="4">2.4.1.122</ecNumber>
    </recommendedName>
</protein>
<comment type="similarity">
    <text evidence="3">Belongs to the glycosyltransferase 31 family. Beta3-Gal-T subfamily.</text>
</comment>
<evidence type="ECO:0000259" key="12">
    <source>
        <dbReference type="Pfam" id="PF02434"/>
    </source>
</evidence>
<evidence type="ECO:0000256" key="6">
    <source>
        <dbReference type="ARBA" id="ARBA00022679"/>
    </source>
</evidence>
<dbReference type="GO" id="GO:0016263">
    <property type="term" value="F:glycoprotein-N-acetylgalactosamine 3-beta-galactosyltransferase activity"/>
    <property type="evidence" value="ECO:0007669"/>
    <property type="project" value="UniProtKB-EC"/>
</dbReference>